<evidence type="ECO:0000256" key="5">
    <source>
        <dbReference type="ARBA" id="ARBA00013189"/>
    </source>
</evidence>
<dbReference type="GO" id="GO:0003978">
    <property type="term" value="F:UDP-glucose 4-epimerase activity"/>
    <property type="evidence" value="ECO:0007669"/>
    <property type="project" value="UniProtKB-EC"/>
</dbReference>
<dbReference type="PROSITE" id="PS51257">
    <property type="entry name" value="PROKAR_LIPOPROTEIN"/>
    <property type="match status" value="1"/>
</dbReference>
<reference evidence="13" key="1">
    <citation type="submission" date="2016-10" db="EMBL/GenBank/DDBJ databases">
        <authorList>
            <person name="Varghese N."/>
            <person name="Submissions S."/>
        </authorList>
    </citation>
    <scope>NUCLEOTIDE SEQUENCE [LARGE SCALE GENOMIC DNA]</scope>
    <source>
        <strain evidence="13">DSM 16089</strain>
    </source>
</reference>
<dbReference type="Pfam" id="PF01370">
    <property type="entry name" value="Epimerase"/>
    <property type="match status" value="1"/>
</dbReference>
<evidence type="ECO:0000256" key="8">
    <source>
        <dbReference type="ARBA" id="ARBA00023235"/>
    </source>
</evidence>
<evidence type="ECO:0000256" key="4">
    <source>
        <dbReference type="ARBA" id="ARBA00007637"/>
    </source>
</evidence>
<accession>A0A1H4NJ92</accession>
<comment type="pathway">
    <text evidence="3">Carbohydrate metabolism; galactose metabolism.</text>
</comment>
<organism evidence="12 13">
    <name type="scientific">Microbacterium hydrocarbonoxydans</name>
    <dbReference type="NCBI Taxonomy" id="273678"/>
    <lineage>
        <taxon>Bacteria</taxon>
        <taxon>Bacillati</taxon>
        <taxon>Actinomycetota</taxon>
        <taxon>Actinomycetes</taxon>
        <taxon>Micrococcales</taxon>
        <taxon>Microbacteriaceae</taxon>
        <taxon>Microbacterium</taxon>
    </lineage>
</organism>
<dbReference type="InterPro" id="IPR036291">
    <property type="entry name" value="NAD(P)-bd_dom_sf"/>
</dbReference>
<keyword evidence="8" id="KW-0413">Isomerase</keyword>
<evidence type="ECO:0000259" key="11">
    <source>
        <dbReference type="Pfam" id="PF01370"/>
    </source>
</evidence>
<dbReference type="Gene3D" id="3.40.50.720">
    <property type="entry name" value="NAD(P)-binding Rossmann-like Domain"/>
    <property type="match status" value="1"/>
</dbReference>
<evidence type="ECO:0000256" key="10">
    <source>
        <dbReference type="ARBA" id="ARBA00033067"/>
    </source>
</evidence>
<evidence type="ECO:0000256" key="2">
    <source>
        <dbReference type="ARBA" id="ARBA00001911"/>
    </source>
</evidence>
<comment type="catalytic activity">
    <reaction evidence="1">
        <text>UDP-alpha-D-glucose = UDP-alpha-D-galactose</text>
        <dbReference type="Rhea" id="RHEA:22168"/>
        <dbReference type="ChEBI" id="CHEBI:58885"/>
        <dbReference type="ChEBI" id="CHEBI:66914"/>
        <dbReference type="EC" id="5.1.3.2"/>
    </reaction>
</comment>
<evidence type="ECO:0000256" key="7">
    <source>
        <dbReference type="ARBA" id="ARBA00023027"/>
    </source>
</evidence>
<gene>
    <name evidence="12" type="ORF">SAMN04489807_2494</name>
</gene>
<dbReference type="InterPro" id="IPR005886">
    <property type="entry name" value="UDP_G4E"/>
</dbReference>
<evidence type="ECO:0000256" key="9">
    <source>
        <dbReference type="ARBA" id="ARBA00031367"/>
    </source>
</evidence>
<comment type="similarity">
    <text evidence="4">Belongs to the NAD(P)-dependent epimerase/dehydratase family.</text>
</comment>
<name>A0A1H4NJ92_9MICO</name>
<evidence type="ECO:0000313" key="12">
    <source>
        <dbReference type="EMBL" id="SEB95276.1"/>
    </source>
</evidence>
<dbReference type="EMBL" id="FNSQ01000005">
    <property type="protein sequence ID" value="SEB95276.1"/>
    <property type="molecule type" value="Genomic_DNA"/>
</dbReference>
<dbReference type="SUPFAM" id="SSF51735">
    <property type="entry name" value="NAD(P)-binding Rossmann-fold domains"/>
    <property type="match status" value="1"/>
</dbReference>
<keyword evidence="7" id="KW-0520">NAD</keyword>
<sequence length="337" mass="35825">MTKLTAMKVLITGGAGYIGSTVATACIDAGIDVVVLDDLSTGMRAFGEGRNLYVGDIADAELVRRIMTEHPDIDAVVHCAARIVVPESVADPLGYYDANVGKTIRLLQHLRAAGVTRVVFSSSASVYAGDSGAGVDEDGALAPASPYATSKAMVEQILADAASSGDLRAVALRYFNPVGADPRLRTGLQNPTPSHVLGKIMQAHAERAAFAITGTDWPTRDGSGLRDYIHVWDLALAHVAAVRRFDHVATAQNPYRVINLGTGDGVTVRELVDAYTRVTGVAVPVVEQPRRPGDQAGAFAIVDRAAALLEWRSERSLDEGVRDALRWAAKLREDALD</sequence>
<evidence type="ECO:0000256" key="1">
    <source>
        <dbReference type="ARBA" id="ARBA00000083"/>
    </source>
</evidence>
<dbReference type="GO" id="GO:0006012">
    <property type="term" value="P:galactose metabolic process"/>
    <property type="evidence" value="ECO:0007669"/>
    <property type="project" value="UniProtKB-UniPathway"/>
</dbReference>
<evidence type="ECO:0000256" key="6">
    <source>
        <dbReference type="ARBA" id="ARBA00018569"/>
    </source>
</evidence>
<dbReference type="UniPathway" id="UPA00214"/>
<dbReference type="NCBIfam" id="TIGR01179">
    <property type="entry name" value="galE"/>
    <property type="match status" value="1"/>
</dbReference>
<dbReference type="EC" id="5.1.3.2" evidence="5"/>
<protein>
    <recommendedName>
        <fullName evidence="6">UDP-glucose 4-epimerase</fullName>
        <ecNumber evidence="5">5.1.3.2</ecNumber>
    </recommendedName>
    <alternativeName>
        <fullName evidence="10">Galactowaldenase</fullName>
    </alternativeName>
    <alternativeName>
        <fullName evidence="9">UDP-galactose 4-epimerase</fullName>
    </alternativeName>
</protein>
<dbReference type="Proteomes" id="UP000183750">
    <property type="component" value="Unassembled WGS sequence"/>
</dbReference>
<dbReference type="InterPro" id="IPR001509">
    <property type="entry name" value="Epimerase_deHydtase"/>
</dbReference>
<dbReference type="PANTHER" id="PTHR43725">
    <property type="entry name" value="UDP-GLUCOSE 4-EPIMERASE"/>
    <property type="match status" value="1"/>
</dbReference>
<feature type="domain" description="NAD-dependent epimerase/dehydratase" evidence="11">
    <location>
        <begin position="9"/>
        <end position="250"/>
    </location>
</feature>
<evidence type="ECO:0000313" key="13">
    <source>
        <dbReference type="Proteomes" id="UP000183750"/>
    </source>
</evidence>
<evidence type="ECO:0000256" key="3">
    <source>
        <dbReference type="ARBA" id="ARBA00004947"/>
    </source>
</evidence>
<dbReference type="AlphaFoldDB" id="A0A1H4NJ92"/>
<dbReference type="Gene3D" id="3.90.25.10">
    <property type="entry name" value="UDP-galactose 4-epimerase, domain 1"/>
    <property type="match status" value="1"/>
</dbReference>
<comment type="cofactor">
    <cofactor evidence="2">
        <name>NAD(+)</name>
        <dbReference type="ChEBI" id="CHEBI:57540"/>
    </cofactor>
</comment>
<proteinExistence type="inferred from homology"/>
<keyword evidence="13" id="KW-1185">Reference proteome</keyword>